<dbReference type="AlphaFoldDB" id="A0A9Q5CXJ4"/>
<dbReference type="EMBL" id="JABSXK010000001">
    <property type="protein sequence ID" value="NRV12274.1"/>
    <property type="molecule type" value="Genomic_DNA"/>
</dbReference>
<dbReference type="Pfam" id="PF03592">
    <property type="entry name" value="Terminase_2"/>
    <property type="match status" value="1"/>
</dbReference>
<evidence type="ECO:0000256" key="1">
    <source>
        <dbReference type="ARBA" id="ARBA00022612"/>
    </source>
</evidence>
<evidence type="ECO:0000313" key="3">
    <source>
        <dbReference type="EMBL" id="NRV12274.1"/>
    </source>
</evidence>
<dbReference type="InterPro" id="IPR038713">
    <property type="entry name" value="Terminase_Gp1_N_sf"/>
</dbReference>
<proteinExistence type="predicted"/>
<comment type="caution">
    <text evidence="3">The sequence shown here is derived from an EMBL/GenBank/DDBJ whole genome shotgun (WGS) entry which is preliminary data.</text>
</comment>
<dbReference type="GO" id="GO:0051276">
    <property type="term" value="P:chromosome organization"/>
    <property type="evidence" value="ECO:0007669"/>
    <property type="project" value="InterPro"/>
</dbReference>
<name>A0A9Q5CXJ4_CLOBE</name>
<keyword evidence="1" id="KW-1188">Viral release from host cell</keyword>
<evidence type="ECO:0000313" key="4">
    <source>
        <dbReference type="Proteomes" id="UP000821656"/>
    </source>
</evidence>
<dbReference type="RefSeq" id="WP_077306324.1">
    <property type="nucleotide sequence ID" value="NZ_CP016090.1"/>
</dbReference>
<evidence type="ECO:0000256" key="2">
    <source>
        <dbReference type="ARBA" id="ARBA00023219"/>
    </source>
</evidence>
<dbReference type="InterPro" id="IPR052404">
    <property type="entry name" value="SPP1-like_terminase"/>
</dbReference>
<keyword evidence="2" id="KW-0231">Viral genome packaging</keyword>
<dbReference type="Gene3D" id="1.10.10.1400">
    <property type="entry name" value="Terminase, small subunit, N-terminal DNA-binding domain, HTH motif"/>
    <property type="match status" value="1"/>
</dbReference>
<accession>A0A9Q5CXJ4</accession>
<dbReference type="InterPro" id="IPR005335">
    <property type="entry name" value="Terminase_ssu"/>
</dbReference>
<organism evidence="3 4">
    <name type="scientific">Clostridium beijerinckii</name>
    <name type="common">Clostridium MP</name>
    <dbReference type="NCBI Taxonomy" id="1520"/>
    <lineage>
        <taxon>Bacteria</taxon>
        <taxon>Bacillati</taxon>
        <taxon>Bacillota</taxon>
        <taxon>Clostridia</taxon>
        <taxon>Eubacteriales</taxon>
        <taxon>Clostridiaceae</taxon>
        <taxon>Clostridium</taxon>
    </lineage>
</organism>
<dbReference type="PANTHER" id="PTHR41328:SF2">
    <property type="entry name" value="TERMINASE SMALL SUBUNIT"/>
    <property type="match status" value="1"/>
</dbReference>
<sequence>MAKLSDKQKLFCDEYLIDLNVTQAAIRAGYSAKYANDHGYELLKKPAIKECIDKAIAERSKRTGINQDRVILELARIALLKPSNVINVNTATVNKNASDDDLATIQSVKIKTVPTAYGKGVEREVKFVDKMKALELLGKHLGMFTDKVDLNIGKSEKFADIVEQIGGKGLEE</sequence>
<dbReference type="Proteomes" id="UP000821656">
    <property type="component" value="Unassembled WGS sequence"/>
</dbReference>
<gene>
    <name evidence="3" type="ORF">DFH45_005237</name>
</gene>
<reference evidence="3" key="1">
    <citation type="submission" date="2020-05" db="EMBL/GenBank/DDBJ databases">
        <title>Genomic insights into acetone-butanol-ethanol (ABE) fermentation by sequencing solventogenic clostridia strains.</title>
        <authorList>
            <person name="Brown S."/>
        </authorList>
    </citation>
    <scope>NUCLEOTIDE SEQUENCE</scope>
    <source>
        <strain evidence="3">DJ126</strain>
    </source>
</reference>
<dbReference type="PANTHER" id="PTHR41328">
    <property type="entry name" value="TERMINASE SMALL SUBUNIT-RELATED"/>
    <property type="match status" value="1"/>
</dbReference>
<protein>
    <submittedName>
        <fullName evidence="3">Phage terminase small subunit</fullName>
    </submittedName>
</protein>